<evidence type="ECO:0000313" key="5">
    <source>
        <dbReference type="Proteomes" id="UP000198806"/>
    </source>
</evidence>
<protein>
    <submittedName>
        <fullName evidence="4">GDSL-like Lipase/Acylhydrolase</fullName>
    </submittedName>
</protein>
<dbReference type="SUPFAM" id="SSF52266">
    <property type="entry name" value="SGNH hydrolase"/>
    <property type="match status" value="1"/>
</dbReference>
<dbReference type="STRING" id="1527.SAMN04489757_10590"/>
<dbReference type="GO" id="GO:0016787">
    <property type="term" value="F:hydrolase activity"/>
    <property type="evidence" value="ECO:0007669"/>
    <property type="project" value="UniProtKB-KW"/>
</dbReference>
<evidence type="ECO:0000259" key="3">
    <source>
        <dbReference type="Pfam" id="PF13472"/>
    </source>
</evidence>
<organism evidence="4 5">
    <name type="scientific">Anaerocolumna aminovalerica</name>
    <dbReference type="NCBI Taxonomy" id="1527"/>
    <lineage>
        <taxon>Bacteria</taxon>
        <taxon>Bacillati</taxon>
        <taxon>Bacillota</taxon>
        <taxon>Clostridia</taxon>
        <taxon>Lachnospirales</taxon>
        <taxon>Lachnospiraceae</taxon>
        <taxon>Anaerocolumna</taxon>
    </lineage>
</organism>
<name>A0A1I5DAG0_9FIRM</name>
<reference evidence="4 5" key="1">
    <citation type="submission" date="2016-10" db="EMBL/GenBank/DDBJ databases">
        <authorList>
            <person name="de Groot N.N."/>
        </authorList>
    </citation>
    <scope>NUCLEOTIDE SEQUENCE [LARGE SCALE GENOMIC DNA]</scope>
    <source>
        <strain evidence="4 5">DSM 1283</strain>
    </source>
</reference>
<evidence type="ECO:0000256" key="1">
    <source>
        <dbReference type="SAM" id="MobiDB-lite"/>
    </source>
</evidence>
<evidence type="ECO:0000256" key="2">
    <source>
        <dbReference type="SAM" id="Phobius"/>
    </source>
</evidence>
<dbReference type="AlphaFoldDB" id="A0A1I5DAG0"/>
<dbReference type="EMBL" id="FOWD01000005">
    <property type="protein sequence ID" value="SFN96106.1"/>
    <property type="molecule type" value="Genomic_DNA"/>
</dbReference>
<sequence>MVQQSQRKEWRRRQRRRKRNLLLFKILVFILVLSGVGYGGKKLYGIYNAEASKDNSVSEIPNIVDPADNTEETKEPGQTDNIDIPEKPDETKKPDSSEKPDSSGNTDKAETDSSKDPNGPESPDSSNSTDETKKPDSSHNSDGKEKPDSSEKPDKPEKPATDKSDETKEPDNQKKDDDTVKADDSYFDDAVFVGDSRTEGFGMYSGLKNATFYSEKGLMVDSIFKDKAVKISGDKVTIMEALKKRSFGKVYIMLGVNELGWPYDSVFIEHYKKVIDAIKESQPQAVIYIQSIINVSKEKDKNPPSYINNKQINSRNKLIKKMAEEENVNYLDVNEVLTDSSGNLFADASTDGVHLNQRYCLVWKDYLLKHTIN</sequence>
<feature type="transmembrane region" description="Helical" evidence="2">
    <location>
        <begin position="21"/>
        <end position="40"/>
    </location>
</feature>
<feature type="domain" description="SGNH hydrolase-type esterase" evidence="3">
    <location>
        <begin position="192"/>
        <end position="357"/>
    </location>
</feature>
<dbReference type="Proteomes" id="UP000198806">
    <property type="component" value="Unassembled WGS sequence"/>
</dbReference>
<keyword evidence="4" id="KW-0378">Hydrolase</keyword>
<feature type="compositionally biased region" description="Basic and acidic residues" evidence="1">
    <location>
        <begin position="84"/>
        <end position="115"/>
    </location>
</feature>
<accession>A0A1I5DAG0</accession>
<dbReference type="Pfam" id="PF13472">
    <property type="entry name" value="Lipase_GDSL_2"/>
    <property type="match status" value="1"/>
</dbReference>
<dbReference type="InterPro" id="IPR013830">
    <property type="entry name" value="SGNH_hydro"/>
</dbReference>
<dbReference type="Gene3D" id="3.40.50.1110">
    <property type="entry name" value="SGNH hydrolase"/>
    <property type="match status" value="1"/>
</dbReference>
<keyword evidence="2" id="KW-0472">Membrane</keyword>
<feature type="region of interest" description="Disordered" evidence="1">
    <location>
        <begin position="58"/>
        <end position="181"/>
    </location>
</feature>
<feature type="compositionally biased region" description="Basic and acidic residues" evidence="1">
    <location>
        <begin position="130"/>
        <end position="181"/>
    </location>
</feature>
<keyword evidence="2" id="KW-1133">Transmembrane helix</keyword>
<dbReference type="RefSeq" id="WP_170847889.1">
    <property type="nucleotide sequence ID" value="NZ_BAABFM010000026.1"/>
</dbReference>
<dbReference type="InterPro" id="IPR036514">
    <property type="entry name" value="SGNH_hydro_sf"/>
</dbReference>
<keyword evidence="2" id="KW-0812">Transmembrane</keyword>
<keyword evidence="5" id="KW-1185">Reference proteome</keyword>
<evidence type="ECO:0000313" key="4">
    <source>
        <dbReference type="EMBL" id="SFN96106.1"/>
    </source>
</evidence>
<gene>
    <name evidence="4" type="ORF">SAMN04489757_10590</name>
</gene>
<proteinExistence type="predicted"/>